<feature type="non-terminal residue" evidence="1">
    <location>
        <position position="1"/>
    </location>
</feature>
<evidence type="ECO:0000313" key="2">
    <source>
        <dbReference type="Proteomes" id="UP000760819"/>
    </source>
</evidence>
<organism evidence="1 2">
    <name type="scientific">Candidatus Dojkabacteria bacterium</name>
    <dbReference type="NCBI Taxonomy" id="2099670"/>
    <lineage>
        <taxon>Bacteria</taxon>
        <taxon>Candidatus Dojkabacteria</taxon>
    </lineage>
</organism>
<reference evidence="1" key="2">
    <citation type="journal article" date="2021" name="Microbiome">
        <title>Successional dynamics and alternative stable states in a saline activated sludge microbial community over 9 years.</title>
        <authorList>
            <person name="Wang Y."/>
            <person name="Ye J."/>
            <person name="Ju F."/>
            <person name="Liu L."/>
            <person name="Boyd J.A."/>
            <person name="Deng Y."/>
            <person name="Parks D.H."/>
            <person name="Jiang X."/>
            <person name="Yin X."/>
            <person name="Woodcroft B.J."/>
            <person name="Tyson G.W."/>
            <person name="Hugenholtz P."/>
            <person name="Polz M.F."/>
            <person name="Zhang T."/>
        </authorList>
    </citation>
    <scope>NUCLEOTIDE SEQUENCE</scope>
    <source>
        <strain evidence="1">HKST-UBA12</strain>
    </source>
</reference>
<reference evidence="1" key="1">
    <citation type="submission" date="2020-04" db="EMBL/GenBank/DDBJ databases">
        <authorList>
            <person name="Zhang T."/>
        </authorList>
    </citation>
    <scope>NUCLEOTIDE SEQUENCE</scope>
    <source>
        <strain evidence="1">HKST-UBA12</strain>
    </source>
</reference>
<dbReference type="AlphaFoldDB" id="A0A955L0Q2"/>
<sequence>ENARGVDPLRQSNAYVVRNGYVCVTETNSLGIAKIWAKGRTLLIDARRLDEVQPRVGRAIFWANYSEQPEPGQEVRIAQWTHYYPVADGTRGEESWLPEEVVGVVSPESPNQYFRPGYDAQMWYNVIMLGDGSRIIATKYGTSFSNDGWQDPENAWGDVSEAQYPFHVKVGDEFTSGEEPFFIYTSGFLPGMYNGPEGYEFQRFSGTIEVTSVWVNTYTEEAYWIGFRYLNETWWISVDTVGIDPMDFIWNSRYRPIICLSFKVFATPPGKEAGEHQCLQRLRKNLGCS</sequence>
<dbReference type="Proteomes" id="UP000760819">
    <property type="component" value="Unassembled WGS sequence"/>
</dbReference>
<gene>
    <name evidence="1" type="ORF">KC640_03375</name>
</gene>
<name>A0A955L0Q2_9BACT</name>
<comment type="caution">
    <text evidence="1">The sequence shown here is derived from an EMBL/GenBank/DDBJ whole genome shotgun (WGS) entry which is preliminary data.</text>
</comment>
<dbReference type="EMBL" id="JAGQLI010000187">
    <property type="protein sequence ID" value="MCA9379445.1"/>
    <property type="molecule type" value="Genomic_DNA"/>
</dbReference>
<evidence type="ECO:0000313" key="1">
    <source>
        <dbReference type="EMBL" id="MCA9379445.1"/>
    </source>
</evidence>
<accession>A0A955L0Q2</accession>
<protein>
    <submittedName>
        <fullName evidence="1">Uncharacterized protein</fullName>
    </submittedName>
</protein>
<proteinExistence type="predicted"/>